<proteinExistence type="predicted"/>
<protein>
    <submittedName>
        <fullName evidence="2">Uncharacterized protein</fullName>
    </submittedName>
</protein>
<dbReference type="EMBL" id="JAEPES010000003">
    <property type="protein sequence ID" value="MBK4347678.1"/>
    <property type="molecule type" value="Genomic_DNA"/>
</dbReference>
<sequence length="223" mass="24513">MVTNVSFAEESSSDPERRLNAFGLSTEMVHTAFRPGLTHARNRSPLALRNAAGNDVYQDTMEQFSQILTPKGWRLVYVDHQPRLLHPDGIMCFTISSAKYVADADHRRKPRTGRKGPATRMSLAGPSQPADLTLDLPELANVEATLPASALNAPLWLLDYERTELGLNLELSQPAGMTPSGMVTEWGPGRILIRSLDLDGDLSVFETPDDGDDDFDVPVTPRS</sequence>
<reference evidence="2" key="1">
    <citation type="submission" date="2021-01" db="EMBL/GenBank/DDBJ databases">
        <title>Lacisediminihabitans sp. nov. strain G11-30, isolated from Antarctic Soil.</title>
        <authorList>
            <person name="Li J."/>
        </authorList>
    </citation>
    <scope>NUCLEOTIDE SEQUENCE</scope>
    <source>
        <strain evidence="2">G11-30</strain>
    </source>
</reference>
<keyword evidence="3" id="KW-1185">Reference proteome</keyword>
<dbReference type="RefSeq" id="WP_200556250.1">
    <property type="nucleotide sequence ID" value="NZ_JAEPES010000003.1"/>
</dbReference>
<name>A0A934SRG7_9MICO</name>
<dbReference type="Proteomes" id="UP000636458">
    <property type="component" value="Unassembled WGS sequence"/>
</dbReference>
<evidence type="ECO:0000313" key="3">
    <source>
        <dbReference type="Proteomes" id="UP000636458"/>
    </source>
</evidence>
<dbReference type="AlphaFoldDB" id="A0A934SRG7"/>
<evidence type="ECO:0000256" key="1">
    <source>
        <dbReference type="SAM" id="MobiDB-lite"/>
    </source>
</evidence>
<feature type="region of interest" description="Disordered" evidence="1">
    <location>
        <begin position="104"/>
        <end position="128"/>
    </location>
</feature>
<organism evidence="2 3">
    <name type="scientific">Lacisediminihabitans changchengi</name>
    <dbReference type="NCBI Taxonomy" id="2787634"/>
    <lineage>
        <taxon>Bacteria</taxon>
        <taxon>Bacillati</taxon>
        <taxon>Actinomycetota</taxon>
        <taxon>Actinomycetes</taxon>
        <taxon>Micrococcales</taxon>
        <taxon>Microbacteriaceae</taxon>
        <taxon>Lacisediminihabitans</taxon>
    </lineage>
</organism>
<comment type="caution">
    <text evidence="2">The sequence shown here is derived from an EMBL/GenBank/DDBJ whole genome shotgun (WGS) entry which is preliminary data.</text>
</comment>
<gene>
    <name evidence="2" type="ORF">IV501_08540</name>
</gene>
<evidence type="ECO:0000313" key="2">
    <source>
        <dbReference type="EMBL" id="MBK4347678.1"/>
    </source>
</evidence>
<accession>A0A934SRG7</accession>